<protein>
    <submittedName>
        <fullName evidence="1">(rape) hypothetical protein</fullName>
    </submittedName>
</protein>
<dbReference type="AlphaFoldDB" id="A0A816VPW9"/>
<organism evidence="1">
    <name type="scientific">Brassica napus</name>
    <name type="common">Rape</name>
    <dbReference type="NCBI Taxonomy" id="3708"/>
    <lineage>
        <taxon>Eukaryota</taxon>
        <taxon>Viridiplantae</taxon>
        <taxon>Streptophyta</taxon>
        <taxon>Embryophyta</taxon>
        <taxon>Tracheophyta</taxon>
        <taxon>Spermatophyta</taxon>
        <taxon>Magnoliopsida</taxon>
        <taxon>eudicotyledons</taxon>
        <taxon>Gunneridae</taxon>
        <taxon>Pentapetalae</taxon>
        <taxon>rosids</taxon>
        <taxon>malvids</taxon>
        <taxon>Brassicales</taxon>
        <taxon>Brassicaceae</taxon>
        <taxon>Brassiceae</taxon>
        <taxon>Brassica</taxon>
    </lineage>
</organism>
<evidence type="ECO:0000313" key="1">
    <source>
        <dbReference type="EMBL" id="CAF2130433.1"/>
    </source>
</evidence>
<dbReference type="EMBL" id="HG994357">
    <property type="protein sequence ID" value="CAF2130433.1"/>
    <property type="molecule type" value="Genomic_DNA"/>
</dbReference>
<proteinExistence type="predicted"/>
<dbReference type="Proteomes" id="UP001295469">
    <property type="component" value="Chromosome A03"/>
</dbReference>
<name>A0A816VPW9_BRANA</name>
<accession>A0A816VPW9</accession>
<gene>
    <name evidence="1" type="ORF">DARMORV10_A03P52060.1</name>
</gene>
<sequence>MKISFVSDLKCLLSFSFRDPFKSVVRRYKHHLLQRFYIKLFLKR</sequence>
<reference evidence="1" key="1">
    <citation type="submission" date="2021-01" db="EMBL/GenBank/DDBJ databases">
        <authorList>
            <consortium name="Genoscope - CEA"/>
            <person name="William W."/>
        </authorList>
    </citation>
    <scope>NUCLEOTIDE SEQUENCE</scope>
</reference>